<dbReference type="SFLD" id="SFLDG00363">
    <property type="entry name" value="AMPS_(cytGST):_Alpha-__Mu-__Pi"/>
    <property type="match status" value="1"/>
</dbReference>
<dbReference type="GO" id="GO:0004364">
    <property type="term" value="F:glutathione transferase activity"/>
    <property type="evidence" value="ECO:0007669"/>
    <property type="project" value="UniProtKB-EC"/>
</dbReference>
<accession>A0A9C7PQY9</accession>
<dbReference type="Proteomes" id="UP001061958">
    <property type="component" value="Unassembled WGS sequence"/>
</dbReference>
<dbReference type="PROSITE" id="PS50405">
    <property type="entry name" value="GST_CTER"/>
    <property type="match status" value="1"/>
</dbReference>
<reference evidence="8" key="1">
    <citation type="journal article" date="2022" name="Proc. Natl. Acad. Sci. U.S.A.">
        <title>Life cycle and functional genomics of the unicellular red alga Galdieria for elucidating algal and plant evolution and industrial use.</title>
        <authorList>
            <person name="Hirooka S."/>
            <person name="Itabashi T."/>
            <person name="Ichinose T.M."/>
            <person name="Onuma R."/>
            <person name="Fujiwara T."/>
            <person name="Yamashita S."/>
            <person name="Jong L.W."/>
            <person name="Tomita R."/>
            <person name="Iwane A.H."/>
            <person name="Miyagishima S.Y."/>
        </authorList>
    </citation>
    <scope>NUCLEOTIDE SEQUENCE</scope>
    <source>
        <strain evidence="8">NBRC 102759</strain>
    </source>
</reference>
<dbReference type="PANTHER" id="PTHR11571:SF141">
    <property type="entry name" value="GLUTATHIONE S-TRANSFERASE"/>
    <property type="match status" value="1"/>
</dbReference>
<dbReference type="SFLD" id="SFLDG01205">
    <property type="entry name" value="AMPS.1"/>
    <property type="match status" value="1"/>
</dbReference>
<dbReference type="SUPFAM" id="SSF47616">
    <property type="entry name" value="GST C-terminal domain-like"/>
    <property type="match status" value="1"/>
</dbReference>
<dbReference type="GO" id="GO:0006749">
    <property type="term" value="P:glutathione metabolic process"/>
    <property type="evidence" value="ECO:0007669"/>
    <property type="project" value="TreeGrafter"/>
</dbReference>
<dbReference type="PANTHER" id="PTHR11571">
    <property type="entry name" value="GLUTATHIONE S-TRANSFERASE"/>
    <property type="match status" value="1"/>
</dbReference>
<evidence type="ECO:0000256" key="1">
    <source>
        <dbReference type="ARBA" id="ARBA00007297"/>
    </source>
</evidence>
<dbReference type="InterPro" id="IPR036282">
    <property type="entry name" value="Glutathione-S-Trfase_C_sf"/>
</dbReference>
<dbReference type="InterPro" id="IPR004045">
    <property type="entry name" value="Glutathione_S-Trfase_N"/>
</dbReference>
<proteinExistence type="inferred from homology"/>
<comment type="caution">
    <text evidence="8">The sequence shown here is derived from an EMBL/GenBank/DDBJ whole genome shotgun (WGS) entry which is preliminary data.</text>
</comment>
<dbReference type="FunFam" id="1.20.1050.10:FF:000020">
    <property type="entry name" value="Glutathione S-transferase P 1"/>
    <property type="match status" value="1"/>
</dbReference>
<dbReference type="InterPro" id="IPR036249">
    <property type="entry name" value="Thioredoxin-like_sf"/>
</dbReference>
<evidence type="ECO:0000259" key="7">
    <source>
        <dbReference type="PROSITE" id="PS50405"/>
    </source>
</evidence>
<dbReference type="InterPro" id="IPR010987">
    <property type="entry name" value="Glutathione-S-Trfase_C-like"/>
</dbReference>
<evidence type="ECO:0000313" key="8">
    <source>
        <dbReference type="EMBL" id="GJQ08599.1"/>
    </source>
</evidence>
<dbReference type="PROSITE" id="PS50404">
    <property type="entry name" value="GST_NTER"/>
    <property type="match status" value="1"/>
</dbReference>
<evidence type="ECO:0000259" key="6">
    <source>
        <dbReference type="PROSITE" id="PS50404"/>
    </source>
</evidence>
<evidence type="ECO:0000313" key="9">
    <source>
        <dbReference type="Proteomes" id="UP001061958"/>
    </source>
</evidence>
<organism evidence="8 9">
    <name type="scientific">Galdieria partita</name>
    <dbReference type="NCBI Taxonomy" id="83374"/>
    <lineage>
        <taxon>Eukaryota</taxon>
        <taxon>Rhodophyta</taxon>
        <taxon>Bangiophyceae</taxon>
        <taxon>Galdieriales</taxon>
        <taxon>Galdieriaceae</taxon>
        <taxon>Galdieria</taxon>
    </lineage>
</organism>
<feature type="domain" description="GST C-terminal" evidence="7">
    <location>
        <begin position="89"/>
        <end position="208"/>
    </location>
</feature>
<keyword evidence="4" id="KW-0808">Transferase</keyword>
<dbReference type="InterPro" id="IPR050213">
    <property type="entry name" value="GST_superfamily"/>
</dbReference>
<comment type="subunit">
    <text evidence="2">Homodimer.</text>
</comment>
<evidence type="ECO:0000256" key="5">
    <source>
        <dbReference type="ARBA" id="ARBA00032759"/>
    </source>
</evidence>
<gene>
    <name evidence="8" type="ORF">GpartN1_g390.t1</name>
</gene>
<reference evidence="8" key="2">
    <citation type="submission" date="2022-01" db="EMBL/GenBank/DDBJ databases">
        <authorList>
            <person name="Hirooka S."/>
            <person name="Miyagishima S.Y."/>
        </authorList>
    </citation>
    <scope>NUCLEOTIDE SEQUENCE</scope>
    <source>
        <strain evidence="8">NBRC 102759</strain>
    </source>
</reference>
<keyword evidence="9" id="KW-1185">Reference proteome</keyword>
<dbReference type="Pfam" id="PF02798">
    <property type="entry name" value="GST_N"/>
    <property type="match status" value="1"/>
</dbReference>
<feature type="domain" description="GST N-terminal" evidence="6">
    <location>
        <begin position="3"/>
        <end position="87"/>
    </location>
</feature>
<dbReference type="Gene3D" id="1.20.1050.130">
    <property type="match status" value="1"/>
</dbReference>
<dbReference type="CDD" id="cd03039">
    <property type="entry name" value="GST_N_Sigma_like"/>
    <property type="match status" value="1"/>
</dbReference>
<protein>
    <recommendedName>
        <fullName evidence="3">glutathione transferase</fullName>
        <ecNumber evidence="3">2.5.1.18</ecNumber>
    </recommendedName>
    <alternativeName>
        <fullName evidence="5">GST class-pi</fullName>
    </alternativeName>
</protein>
<dbReference type="EMBL" id="BQMJ01000003">
    <property type="protein sequence ID" value="GJQ08599.1"/>
    <property type="molecule type" value="Genomic_DNA"/>
</dbReference>
<dbReference type="Pfam" id="PF14497">
    <property type="entry name" value="GST_C_3"/>
    <property type="match status" value="1"/>
</dbReference>
<evidence type="ECO:0000256" key="3">
    <source>
        <dbReference type="ARBA" id="ARBA00012452"/>
    </source>
</evidence>
<name>A0A9C7PQY9_9RHOD</name>
<dbReference type="InterPro" id="IPR040079">
    <property type="entry name" value="Glutathione_S-Trfase"/>
</dbReference>
<dbReference type="OrthoDB" id="302at2759"/>
<evidence type="ECO:0000256" key="4">
    <source>
        <dbReference type="ARBA" id="ARBA00022679"/>
    </source>
</evidence>
<comment type="similarity">
    <text evidence="1">Belongs to the GST superfamily. Pi family.</text>
</comment>
<evidence type="ECO:0000256" key="2">
    <source>
        <dbReference type="ARBA" id="ARBA00011738"/>
    </source>
</evidence>
<sequence length="214" mass="25079">MSHEYQLTYFNIRGLGEPIRLLFEDNGIKYKEQRVEAGEQWQKVKEEGVSSGKVPFGQMPVLQDGSMYLAQSGAILRHLARKHNLYGDSEEERALADMMNDFANDLRTPYVRMIYNDSWKEMLPEYLETAKKQLELLEKYLNRRGKPYVVGDKPCFADYNLLAMLDCMHRLKEDLLDPFELVNKYYGRMKQRPPLAAYFQSNRIPQKINNVPRG</sequence>
<dbReference type="AlphaFoldDB" id="A0A9C7PQY9"/>
<dbReference type="SFLD" id="SFLDS00019">
    <property type="entry name" value="Glutathione_Transferase_(cytos"/>
    <property type="match status" value="1"/>
</dbReference>
<dbReference type="SUPFAM" id="SSF52833">
    <property type="entry name" value="Thioredoxin-like"/>
    <property type="match status" value="1"/>
</dbReference>
<dbReference type="EC" id="2.5.1.18" evidence="3"/>
<dbReference type="InterPro" id="IPR004046">
    <property type="entry name" value="GST_C"/>
</dbReference>